<organism evidence="1 2">
    <name type="scientific">Dryococelus australis</name>
    <dbReference type="NCBI Taxonomy" id="614101"/>
    <lineage>
        <taxon>Eukaryota</taxon>
        <taxon>Metazoa</taxon>
        <taxon>Ecdysozoa</taxon>
        <taxon>Arthropoda</taxon>
        <taxon>Hexapoda</taxon>
        <taxon>Insecta</taxon>
        <taxon>Pterygota</taxon>
        <taxon>Neoptera</taxon>
        <taxon>Polyneoptera</taxon>
        <taxon>Phasmatodea</taxon>
        <taxon>Verophasmatodea</taxon>
        <taxon>Anareolatae</taxon>
        <taxon>Phasmatidae</taxon>
        <taxon>Eurycanthinae</taxon>
        <taxon>Dryococelus</taxon>
    </lineage>
</organism>
<proteinExistence type="predicted"/>
<keyword evidence="2" id="KW-1185">Reference proteome</keyword>
<reference evidence="1 2" key="1">
    <citation type="submission" date="2023-02" db="EMBL/GenBank/DDBJ databases">
        <title>LHISI_Scaffold_Assembly.</title>
        <authorList>
            <person name="Stuart O.P."/>
            <person name="Cleave R."/>
            <person name="Magrath M.J.L."/>
            <person name="Mikheyev A.S."/>
        </authorList>
    </citation>
    <scope>NUCLEOTIDE SEQUENCE [LARGE SCALE GENOMIC DNA]</scope>
    <source>
        <strain evidence="1">Daus_M_001</strain>
        <tissue evidence="1">Leg muscle</tissue>
    </source>
</reference>
<dbReference type="Proteomes" id="UP001159363">
    <property type="component" value="Chromosome 3"/>
</dbReference>
<evidence type="ECO:0000313" key="2">
    <source>
        <dbReference type="Proteomes" id="UP001159363"/>
    </source>
</evidence>
<comment type="caution">
    <text evidence="1">The sequence shown here is derived from an EMBL/GenBank/DDBJ whole genome shotgun (WGS) entry which is preliminary data.</text>
</comment>
<sequence>MIPKNEQRQYRAQEIQCEMGNECYRNIYDSMDDNLLDSSFVLTDSQSDSESGENAEDVGVQERYSLYKSFSETLGLCFISHSIYYKIVKKYVTPTIRMAWLGEQRYLET</sequence>
<name>A0ABQ9HYL2_9NEOP</name>
<accession>A0ABQ9HYL2</accession>
<gene>
    <name evidence="1" type="ORF">PR048_008372</name>
</gene>
<evidence type="ECO:0000313" key="1">
    <source>
        <dbReference type="EMBL" id="KAJ8888878.1"/>
    </source>
</evidence>
<dbReference type="EMBL" id="JARBHB010000003">
    <property type="protein sequence ID" value="KAJ8888878.1"/>
    <property type="molecule type" value="Genomic_DNA"/>
</dbReference>
<protein>
    <submittedName>
        <fullName evidence="1">Uncharacterized protein</fullName>
    </submittedName>
</protein>